<evidence type="ECO:0000259" key="2">
    <source>
        <dbReference type="PROSITE" id="PS51688"/>
    </source>
</evidence>
<evidence type="ECO:0000313" key="3">
    <source>
        <dbReference type="EMBL" id="XCA47410.1"/>
    </source>
</evidence>
<reference evidence="3" key="1">
    <citation type="submission" date="2024-06" db="EMBL/GenBank/DDBJ databases">
        <title>Evidence of context-dependent and transient costs of resisting viral infection in isolates of the marine microalga Micromonas sp. (class Mamiellophyceae).</title>
        <authorList>
            <person name="Bedi de Silva A."/>
            <person name="Schvarcz C.R."/>
            <person name="Steward G.R."/>
            <person name="Edwards K.F."/>
        </authorList>
    </citation>
    <scope>NUCLEOTIDE SEQUENCE</scope>
    <source>
        <strain evidence="3">McV-KB2</strain>
    </source>
</reference>
<name>A0AAU7YQI1_9PHYC</name>
<feature type="coiled-coil region" evidence="1">
    <location>
        <begin position="556"/>
        <end position="583"/>
    </location>
</feature>
<protein>
    <recommendedName>
        <fullName evidence="2">Peptidase S74 domain-containing protein</fullName>
    </recommendedName>
</protein>
<proteinExistence type="predicted"/>
<accession>A0AAU7YQI1</accession>
<dbReference type="Pfam" id="PF13884">
    <property type="entry name" value="Peptidase_S74"/>
    <property type="match status" value="1"/>
</dbReference>
<keyword evidence="1" id="KW-0175">Coiled coil</keyword>
<sequence length="587" mass="65140">MSETNIQLFPGVFRSTVGGANPGFFLHSDGRVGIGNTAPTTRPVWSSDDNDRNKLNVSGHTHIEGNLNVTGYVYGDGSNLTGTSLPWQQSAPNVATDIKYEGGNVGIGGAASANKLKVYGTVEATSFSGIQESDVPTLGVSKISGLGTFATKNDGNYNIHDTWLRDNGDNAHVKLYGNSRQMTFRTDGTTEYASGIGGYPFAWMYGGDHSSQRIMLLNTSGQLWCSNYGWLHDKFADRHGNSGYNFYTSTIFIGGSTSRGLRSVTGDYGTVQTTGGGSNGWEGYSIDGRYVFMSTSNNSCGIYNDIDNDWMIYCYRNNYTKLYFDGAERFETGNPNLINNAGLRIYGVEHSQDYADADHDYWQNWNQIQGDTGYTHFGLYVDNAIRTYKYVALSDRRIKKDFLEIDDTIALGKLRQLKPTSYRYKDKWRRTTDRVLGFIAQEVAEVLPDAVSITNAVIPNIQIEASVKKIDEKKFEFTLKEPYVVTVGSKLELKGPKIGHKEVEVISVTDDTTFTGTVEDFDIEKVGDRVIVYGEYVDDFHNLDKNAIFTVATAALQEVDRQLQAEKEKVKSLEERLAALEAIVLNQ</sequence>
<organism evidence="3">
    <name type="scientific">Micromonas commoda virus</name>
    <dbReference type="NCBI Taxonomy" id="3057169"/>
    <lineage>
        <taxon>Viruses</taxon>
        <taxon>Varidnaviria</taxon>
        <taxon>Bamfordvirae</taxon>
        <taxon>Nucleocytoviricota</taxon>
        <taxon>Megaviricetes</taxon>
        <taxon>Algavirales</taxon>
        <taxon>Phycodnaviridae</taxon>
    </lineage>
</organism>
<dbReference type="InterPro" id="IPR030392">
    <property type="entry name" value="S74_ICA"/>
</dbReference>
<evidence type="ECO:0000256" key="1">
    <source>
        <dbReference type="SAM" id="Coils"/>
    </source>
</evidence>
<dbReference type="PROSITE" id="PS51688">
    <property type="entry name" value="ICA"/>
    <property type="match status" value="1"/>
</dbReference>
<feature type="domain" description="Peptidase S74" evidence="2">
    <location>
        <begin position="394"/>
        <end position="570"/>
    </location>
</feature>
<dbReference type="EMBL" id="PP911589">
    <property type="protein sequence ID" value="XCA47410.1"/>
    <property type="molecule type" value="Genomic_DNA"/>
</dbReference>